<evidence type="ECO:0000313" key="7">
    <source>
        <dbReference type="EMBL" id="WDV09131.1"/>
    </source>
</evidence>
<dbReference type="Proteomes" id="UP001219585">
    <property type="component" value="Chromosome"/>
</dbReference>
<proteinExistence type="inferred from homology"/>
<organism evidence="7 8">
    <name type="scientific">Lysinibacillus irui</name>
    <dbReference type="NCBI Taxonomy" id="2998077"/>
    <lineage>
        <taxon>Bacteria</taxon>
        <taxon>Bacillati</taxon>
        <taxon>Bacillota</taxon>
        <taxon>Bacilli</taxon>
        <taxon>Bacillales</taxon>
        <taxon>Bacillaceae</taxon>
        <taxon>Lysinibacillus</taxon>
    </lineage>
</organism>
<dbReference type="GO" id="GO:0016491">
    <property type="term" value="F:oxidoreductase activity"/>
    <property type="evidence" value="ECO:0007669"/>
    <property type="project" value="UniProtKB-KW"/>
</dbReference>
<dbReference type="PANTHER" id="PTHR42973:SF39">
    <property type="entry name" value="FAD-BINDING PCMH-TYPE DOMAIN-CONTAINING PROTEIN"/>
    <property type="match status" value="1"/>
</dbReference>
<dbReference type="PROSITE" id="PS51387">
    <property type="entry name" value="FAD_PCMH"/>
    <property type="match status" value="1"/>
</dbReference>
<reference evidence="7" key="1">
    <citation type="submission" date="2022-11" db="EMBL/GenBank/DDBJ databases">
        <title>Lysinibacillus irui.</title>
        <authorList>
            <person name="Akintayo S.O."/>
        </authorList>
    </citation>
    <scope>NUCLEOTIDE SEQUENCE</scope>
    <source>
        <strain evidence="7">IRB4-01</strain>
    </source>
</reference>
<sequence>MKKVKLTGRIVTPEDSDYEKARTNNNLNNPKYPSVIVFCQETKDVVNALKWARENNEPFRIRSGRHSYENFSLLNKGLVIDVSDMNSISIDRSEMTAKIDAGANMGKVYRALWEHGVTIPGGTESSVGVVGLSLGGGIGMLSRPFGLTCDSLIEIELVVADGQEGVRVIKANKQKNNELFWASCGGGGGNFGIVTALTFKLHAIHDVSLFSITWGWDDFEVAFDAWQKWAPYTDKRLTSQIELKTREIGEIVAQGEFIGTAAELKKLLRPLRKTGSPTSIWIKEVPYIQAVEFFDVPSGNLPALRKRSGSFIKRPFPYKAIQTMKDYLVNAPNLNTTIWQQALGGAVSEIAPNRTAYYYRDALIAQEYNTSWENPNEEEPNIKWVENLRRALSPYTAGDYVNFPDLLIPDWPTAYYGRNFRRLREVKTKYDPLNVFQFPQSIPPIRKWL</sequence>
<keyword evidence="4" id="KW-0274">FAD</keyword>
<dbReference type="Gene3D" id="3.40.462.20">
    <property type="match status" value="1"/>
</dbReference>
<dbReference type="InterPro" id="IPR012951">
    <property type="entry name" value="BBE"/>
</dbReference>
<evidence type="ECO:0000313" key="8">
    <source>
        <dbReference type="Proteomes" id="UP001219585"/>
    </source>
</evidence>
<dbReference type="InterPro" id="IPR016166">
    <property type="entry name" value="FAD-bd_PCMH"/>
</dbReference>
<dbReference type="SUPFAM" id="SSF56176">
    <property type="entry name" value="FAD-binding/transporter-associated domain-like"/>
    <property type="match status" value="1"/>
</dbReference>
<evidence type="ECO:0000256" key="1">
    <source>
        <dbReference type="ARBA" id="ARBA00001974"/>
    </source>
</evidence>
<dbReference type="AlphaFoldDB" id="A0AAJ5UTK1"/>
<dbReference type="InterPro" id="IPR050416">
    <property type="entry name" value="FAD-linked_Oxidoreductase"/>
</dbReference>
<gene>
    <name evidence="7" type="ORF">OU989_16230</name>
</gene>
<dbReference type="Pfam" id="PF08031">
    <property type="entry name" value="BBE"/>
    <property type="match status" value="1"/>
</dbReference>
<evidence type="ECO:0000256" key="2">
    <source>
        <dbReference type="ARBA" id="ARBA00005466"/>
    </source>
</evidence>
<dbReference type="EMBL" id="CP113527">
    <property type="protein sequence ID" value="WDV09131.1"/>
    <property type="molecule type" value="Genomic_DNA"/>
</dbReference>
<dbReference type="Pfam" id="PF01565">
    <property type="entry name" value="FAD_binding_4"/>
    <property type="match status" value="1"/>
</dbReference>
<dbReference type="KEGG" id="liu:OU989_16230"/>
<dbReference type="GO" id="GO:0071949">
    <property type="term" value="F:FAD binding"/>
    <property type="evidence" value="ECO:0007669"/>
    <property type="project" value="InterPro"/>
</dbReference>
<evidence type="ECO:0000256" key="4">
    <source>
        <dbReference type="ARBA" id="ARBA00022827"/>
    </source>
</evidence>
<evidence type="ECO:0000259" key="6">
    <source>
        <dbReference type="PROSITE" id="PS51387"/>
    </source>
</evidence>
<feature type="domain" description="FAD-binding PCMH-type" evidence="6">
    <location>
        <begin position="28"/>
        <end position="204"/>
    </location>
</feature>
<dbReference type="Gene3D" id="3.30.465.10">
    <property type="match status" value="1"/>
</dbReference>
<dbReference type="InterPro" id="IPR016167">
    <property type="entry name" value="FAD-bd_PCMH_sub1"/>
</dbReference>
<keyword evidence="3" id="KW-0285">Flavoprotein</keyword>
<comment type="cofactor">
    <cofactor evidence="1">
        <name>FAD</name>
        <dbReference type="ChEBI" id="CHEBI:57692"/>
    </cofactor>
</comment>
<protein>
    <submittedName>
        <fullName evidence="7">FAD-binding oxidoreductase</fullName>
    </submittedName>
</protein>
<dbReference type="InterPro" id="IPR016169">
    <property type="entry name" value="FAD-bd_PCMH_sub2"/>
</dbReference>
<dbReference type="InterPro" id="IPR006094">
    <property type="entry name" value="Oxid_FAD_bind_N"/>
</dbReference>
<dbReference type="InterPro" id="IPR036318">
    <property type="entry name" value="FAD-bd_PCMH-like_sf"/>
</dbReference>
<evidence type="ECO:0000256" key="5">
    <source>
        <dbReference type="ARBA" id="ARBA00023002"/>
    </source>
</evidence>
<dbReference type="Gene3D" id="3.30.43.10">
    <property type="entry name" value="Uridine Diphospho-n-acetylenolpyruvylglucosamine Reductase, domain 2"/>
    <property type="match status" value="1"/>
</dbReference>
<keyword evidence="5" id="KW-0560">Oxidoreductase</keyword>
<name>A0AAJ5UTK1_9BACI</name>
<evidence type="ECO:0000256" key="3">
    <source>
        <dbReference type="ARBA" id="ARBA00022630"/>
    </source>
</evidence>
<dbReference type="PANTHER" id="PTHR42973">
    <property type="entry name" value="BINDING OXIDOREDUCTASE, PUTATIVE (AFU_ORTHOLOGUE AFUA_1G17690)-RELATED"/>
    <property type="match status" value="1"/>
</dbReference>
<accession>A0AAJ5UTK1</accession>
<dbReference type="RefSeq" id="WP_274797363.1">
    <property type="nucleotide sequence ID" value="NZ_CP113527.1"/>
</dbReference>
<comment type="similarity">
    <text evidence="2">Belongs to the oxygen-dependent FAD-linked oxidoreductase family.</text>
</comment>